<comment type="subunit">
    <text evidence="2">Interacts with ribosomal protein uL14 (rplN).</text>
</comment>
<sequence>MNNDIIRLVAKIVESIDDKLGQDIVVLDLNGVSTLCDYFVITSTSSTRQVKAIVDEVEGKLMEEGISISHKEGYDTGKWVLLDYRDVVVHVFHKEDREFYNIEGIWKDATIINIDKIIDDNI</sequence>
<dbReference type="GO" id="GO:0043023">
    <property type="term" value="F:ribosomal large subunit binding"/>
    <property type="evidence" value="ECO:0007669"/>
    <property type="project" value="TreeGrafter"/>
</dbReference>
<reference evidence="3 4" key="1">
    <citation type="submission" date="2016-10" db="EMBL/GenBank/DDBJ databases">
        <authorList>
            <person name="de Groot N.N."/>
        </authorList>
    </citation>
    <scope>NUCLEOTIDE SEQUENCE [LARGE SCALE GENOMIC DNA]</scope>
    <source>
        <strain evidence="3 4">DSM 18346</strain>
    </source>
</reference>
<dbReference type="Gene3D" id="3.30.460.10">
    <property type="entry name" value="Beta Polymerase, domain 2"/>
    <property type="match status" value="1"/>
</dbReference>
<evidence type="ECO:0000313" key="4">
    <source>
        <dbReference type="Proteomes" id="UP000198718"/>
    </source>
</evidence>
<keyword evidence="2" id="KW-0963">Cytoplasm</keyword>
<accession>A0A1G9D097</accession>
<dbReference type="RefSeq" id="WP_090553135.1">
    <property type="nucleotide sequence ID" value="NZ_FNFP01000002.1"/>
</dbReference>
<dbReference type="GO" id="GO:0090071">
    <property type="term" value="P:negative regulation of ribosome biogenesis"/>
    <property type="evidence" value="ECO:0007669"/>
    <property type="project" value="UniProtKB-UniRule"/>
</dbReference>
<dbReference type="GO" id="GO:0042256">
    <property type="term" value="P:cytosolic ribosome assembly"/>
    <property type="evidence" value="ECO:0007669"/>
    <property type="project" value="UniProtKB-UniRule"/>
</dbReference>
<dbReference type="SUPFAM" id="SSF81301">
    <property type="entry name" value="Nucleotidyltransferase"/>
    <property type="match status" value="1"/>
</dbReference>
<evidence type="ECO:0000256" key="2">
    <source>
        <dbReference type="HAMAP-Rule" id="MF_01477"/>
    </source>
</evidence>
<gene>
    <name evidence="2" type="primary">rsfS</name>
    <name evidence="3" type="ORF">SAMN05660472_01609</name>
</gene>
<comment type="function">
    <text evidence="2">Functions as a ribosomal silencing factor. Interacts with ribosomal protein uL14 (rplN), blocking formation of intersubunit bridge B8. Prevents association of the 30S and 50S ribosomal subunits and the formation of functional ribosomes, thus repressing translation.</text>
</comment>
<dbReference type="PANTHER" id="PTHR21043">
    <property type="entry name" value="IOJAP SUPERFAMILY ORTHOLOG"/>
    <property type="match status" value="1"/>
</dbReference>
<keyword evidence="2" id="KW-0678">Repressor</keyword>
<dbReference type="GO" id="GO:0017148">
    <property type="term" value="P:negative regulation of translation"/>
    <property type="evidence" value="ECO:0007669"/>
    <property type="project" value="UniProtKB-UniRule"/>
</dbReference>
<dbReference type="AlphaFoldDB" id="A0A1G9D097"/>
<dbReference type="InterPro" id="IPR004394">
    <property type="entry name" value="Iojap/RsfS/C7orf30"/>
</dbReference>
<dbReference type="EMBL" id="FNFP01000002">
    <property type="protein sequence ID" value="SDK57356.1"/>
    <property type="molecule type" value="Genomic_DNA"/>
</dbReference>
<dbReference type="STRING" id="393762.SAMN05660472_01609"/>
<dbReference type="Pfam" id="PF02410">
    <property type="entry name" value="RsfS"/>
    <property type="match status" value="1"/>
</dbReference>
<organism evidence="3 4">
    <name type="scientific">Natronincola ferrireducens</name>
    <dbReference type="NCBI Taxonomy" id="393762"/>
    <lineage>
        <taxon>Bacteria</taxon>
        <taxon>Bacillati</taxon>
        <taxon>Bacillota</taxon>
        <taxon>Clostridia</taxon>
        <taxon>Peptostreptococcales</taxon>
        <taxon>Natronincolaceae</taxon>
        <taxon>Natronincola</taxon>
    </lineage>
</organism>
<keyword evidence="2" id="KW-0810">Translation regulation</keyword>
<comment type="similarity">
    <text evidence="1 2">Belongs to the Iojap/RsfS family.</text>
</comment>
<dbReference type="NCBIfam" id="TIGR00090">
    <property type="entry name" value="rsfS_iojap_ybeB"/>
    <property type="match status" value="1"/>
</dbReference>
<dbReference type="OrthoDB" id="9793681at2"/>
<comment type="subcellular location">
    <subcellularLocation>
        <location evidence="2">Cytoplasm</location>
    </subcellularLocation>
</comment>
<dbReference type="Proteomes" id="UP000198718">
    <property type="component" value="Unassembled WGS sequence"/>
</dbReference>
<dbReference type="HAMAP" id="MF_01477">
    <property type="entry name" value="Iojap_RsfS"/>
    <property type="match status" value="1"/>
</dbReference>
<dbReference type="PANTHER" id="PTHR21043:SF0">
    <property type="entry name" value="MITOCHONDRIAL ASSEMBLY OF RIBOSOMAL LARGE SUBUNIT PROTEIN 1"/>
    <property type="match status" value="1"/>
</dbReference>
<protein>
    <recommendedName>
        <fullName evidence="2">Ribosomal silencing factor RsfS</fullName>
    </recommendedName>
</protein>
<proteinExistence type="inferred from homology"/>
<dbReference type="GO" id="GO:0005737">
    <property type="term" value="C:cytoplasm"/>
    <property type="evidence" value="ECO:0007669"/>
    <property type="project" value="UniProtKB-SubCell"/>
</dbReference>
<keyword evidence="4" id="KW-1185">Reference proteome</keyword>
<name>A0A1G9D097_9FIRM</name>
<evidence type="ECO:0000313" key="3">
    <source>
        <dbReference type="EMBL" id="SDK57356.1"/>
    </source>
</evidence>
<dbReference type="InterPro" id="IPR043519">
    <property type="entry name" value="NT_sf"/>
</dbReference>
<evidence type="ECO:0000256" key="1">
    <source>
        <dbReference type="ARBA" id="ARBA00010574"/>
    </source>
</evidence>